<evidence type="ECO:0000313" key="6">
    <source>
        <dbReference type="EMBL" id="TMN23788.1"/>
    </source>
</evidence>
<evidence type="ECO:0000256" key="2">
    <source>
        <dbReference type="ARBA" id="ARBA00022692"/>
    </source>
</evidence>
<dbReference type="Proteomes" id="UP000319280">
    <property type="component" value="Unassembled WGS sequence"/>
</dbReference>
<keyword evidence="4 5" id="KW-0472">Membrane</keyword>
<accession>A0A549YMN7</accession>
<dbReference type="PANTHER" id="PTHR35529:SF2">
    <property type="entry name" value="SPORULATION PROTEIN YTAF-RELATED"/>
    <property type="match status" value="1"/>
</dbReference>
<proteinExistence type="predicted"/>
<dbReference type="InterPro" id="IPR014205">
    <property type="entry name" value="Spore_YtaF"/>
</dbReference>
<reference evidence="7 9" key="2">
    <citation type="submission" date="2019-07" db="EMBL/GenBank/DDBJ databases">
        <title>Genomic analysis of Lentibacillus sp. NKC851-2.</title>
        <authorList>
            <person name="Oh Y.J."/>
        </authorList>
    </citation>
    <scope>NUCLEOTIDE SEQUENCE [LARGE SCALE GENOMIC DNA]</scope>
    <source>
        <strain evidence="7 9">NKC851-2</strain>
    </source>
</reference>
<reference evidence="6 8" key="1">
    <citation type="submission" date="2019-05" db="EMBL/GenBank/DDBJ databases">
        <title>Genomic analysis of Lentibacillus sp. NKC220-2.</title>
        <authorList>
            <person name="Oh Y.J."/>
        </authorList>
    </citation>
    <scope>NUCLEOTIDE SEQUENCE [LARGE SCALE GENOMIC DNA]</scope>
    <source>
        <strain evidence="6 8">NKC220-2</strain>
    </source>
</reference>
<feature type="transmembrane region" description="Helical" evidence="5">
    <location>
        <begin position="6"/>
        <end position="25"/>
    </location>
</feature>
<dbReference type="Pfam" id="PF02659">
    <property type="entry name" value="Mntp"/>
    <property type="match status" value="2"/>
</dbReference>
<dbReference type="EMBL" id="VJMZ01000001">
    <property type="protein sequence ID" value="TRM13142.1"/>
    <property type="molecule type" value="Genomic_DNA"/>
</dbReference>
<evidence type="ECO:0000313" key="7">
    <source>
        <dbReference type="EMBL" id="TRM13142.1"/>
    </source>
</evidence>
<accession>A0A5S3QQ39</accession>
<feature type="transmembrane region" description="Helical" evidence="5">
    <location>
        <begin position="159"/>
        <end position="182"/>
    </location>
</feature>
<dbReference type="RefSeq" id="WP_138604668.1">
    <property type="nucleotide sequence ID" value="NZ_VJMZ01000001.1"/>
</dbReference>
<evidence type="ECO:0000256" key="4">
    <source>
        <dbReference type="ARBA" id="ARBA00023136"/>
    </source>
</evidence>
<keyword evidence="9" id="KW-1185">Reference proteome</keyword>
<dbReference type="PANTHER" id="PTHR35529">
    <property type="entry name" value="MANGANESE EFFLUX PUMP MNTP-RELATED"/>
    <property type="match status" value="1"/>
</dbReference>
<evidence type="ECO:0000256" key="1">
    <source>
        <dbReference type="ARBA" id="ARBA00022475"/>
    </source>
</evidence>
<dbReference type="InterPro" id="IPR003810">
    <property type="entry name" value="Mntp/YtaF"/>
</dbReference>
<keyword evidence="1" id="KW-1003">Cell membrane</keyword>
<gene>
    <name evidence="7" type="primary">ytaF</name>
    <name evidence="6" type="ORF">FFL34_04560</name>
    <name evidence="7" type="ORF">FH966_00715</name>
</gene>
<keyword evidence="3 5" id="KW-1133">Transmembrane helix</keyword>
<evidence type="ECO:0000256" key="3">
    <source>
        <dbReference type="ARBA" id="ARBA00022989"/>
    </source>
</evidence>
<dbReference type="NCBIfam" id="TIGR02840">
    <property type="entry name" value="spore_YtaF"/>
    <property type="match status" value="1"/>
</dbReference>
<comment type="caution">
    <text evidence="7">The sequence shown here is derived from an EMBL/GenBank/DDBJ whole genome shotgun (WGS) entry which is preliminary data.</text>
</comment>
<feature type="transmembrane region" description="Helical" evidence="5">
    <location>
        <begin position="37"/>
        <end position="64"/>
    </location>
</feature>
<evidence type="ECO:0000313" key="9">
    <source>
        <dbReference type="Proteomes" id="UP000319280"/>
    </source>
</evidence>
<dbReference type="EMBL" id="VCIA01000001">
    <property type="protein sequence ID" value="TMN23788.1"/>
    <property type="molecule type" value="Genomic_DNA"/>
</dbReference>
<name>A0A549YMN7_9BACI</name>
<feature type="transmembrane region" description="Helical" evidence="5">
    <location>
        <begin position="130"/>
        <end position="153"/>
    </location>
</feature>
<organism evidence="7 9">
    <name type="scientific">Lentibacillus cibarius</name>
    <dbReference type="NCBI Taxonomy" id="2583219"/>
    <lineage>
        <taxon>Bacteria</taxon>
        <taxon>Bacillati</taxon>
        <taxon>Bacillota</taxon>
        <taxon>Bacilli</taxon>
        <taxon>Bacillales</taxon>
        <taxon>Bacillaceae</taxon>
        <taxon>Lentibacillus</taxon>
    </lineage>
</organism>
<keyword evidence="2 5" id="KW-0812">Transmembrane</keyword>
<evidence type="ECO:0000313" key="8">
    <source>
        <dbReference type="Proteomes" id="UP000306980"/>
    </source>
</evidence>
<feature type="transmembrane region" description="Helical" evidence="5">
    <location>
        <begin position="70"/>
        <end position="87"/>
    </location>
</feature>
<dbReference type="Proteomes" id="UP000306980">
    <property type="component" value="Unassembled WGS sequence"/>
</dbReference>
<dbReference type="AlphaFoldDB" id="A0A549YMN7"/>
<sequence length="206" mass="22181">MFYYTRLILLVIGVSIDGFGAGMSYGMRKVHIPYTALVIIMLCSGFVVYLSMTIGTLLMTFIPAGLTDKIGGIILFGIGLYCLFNVLRNGYDTTADTTPDSETWNHVKTVIKEPRQADIDQSGNISTMEAVLLGFALAVDAFGAGLGAAMLGYAPLLTAASIALMSGLFLFCGVRMGVFLAAKKWTQKLTLLPPFLLMLLGIMNIL</sequence>
<dbReference type="OrthoDB" id="1679205at2"/>
<protein>
    <submittedName>
        <fullName evidence="7">Sporulation membrane protein YtaF</fullName>
    </submittedName>
</protein>
<evidence type="ECO:0000256" key="5">
    <source>
        <dbReference type="SAM" id="Phobius"/>
    </source>
</evidence>